<protein>
    <submittedName>
        <fullName evidence="1">Uncharacterized protein</fullName>
    </submittedName>
</protein>
<dbReference type="Proteomes" id="UP000187209">
    <property type="component" value="Unassembled WGS sequence"/>
</dbReference>
<reference evidence="1 2" key="1">
    <citation type="submission" date="2016-11" db="EMBL/GenBank/DDBJ databases">
        <title>The macronuclear genome of Stentor coeruleus: a giant cell with tiny introns.</title>
        <authorList>
            <person name="Slabodnick M."/>
            <person name="Ruby J.G."/>
            <person name="Reiff S.B."/>
            <person name="Swart E.C."/>
            <person name="Gosai S."/>
            <person name="Prabakaran S."/>
            <person name="Witkowska E."/>
            <person name="Larue G.E."/>
            <person name="Fisher S."/>
            <person name="Freeman R.M."/>
            <person name="Gunawardena J."/>
            <person name="Chu W."/>
            <person name="Stover N.A."/>
            <person name="Gregory B.D."/>
            <person name="Nowacki M."/>
            <person name="Derisi J."/>
            <person name="Roy S.W."/>
            <person name="Marshall W.F."/>
            <person name="Sood P."/>
        </authorList>
    </citation>
    <scope>NUCLEOTIDE SEQUENCE [LARGE SCALE GENOMIC DNA]</scope>
    <source>
        <strain evidence="1">WM001</strain>
    </source>
</reference>
<dbReference type="EMBL" id="MPUH01001399">
    <property type="protein sequence ID" value="OMJ68025.1"/>
    <property type="molecule type" value="Genomic_DNA"/>
</dbReference>
<name>A0A1R2AUA2_9CILI</name>
<proteinExistence type="predicted"/>
<evidence type="ECO:0000313" key="2">
    <source>
        <dbReference type="Proteomes" id="UP000187209"/>
    </source>
</evidence>
<comment type="caution">
    <text evidence="1">The sequence shown here is derived from an EMBL/GenBank/DDBJ whole genome shotgun (WGS) entry which is preliminary data.</text>
</comment>
<dbReference type="AlphaFoldDB" id="A0A1R2AUA2"/>
<gene>
    <name evidence="1" type="ORF">SteCoe_34643</name>
</gene>
<sequence length="120" mass="13670">MGDMWDFLCNNSPTLIFKPRSKTPCFLSEPKEEFKKKPFAVISNVKKINKTPLKLDMKNIPNTNNNKIKPNKGIMTVRTENKMIGLPKEQSKKNLTPIMSAKKIIPLLTSIKSVKILKSK</sequence>
<evidence type="ECO:0000313" key="1">
    <source>
        <dbReference type="EMBL" id="OMJ68025.1"/>
    </source>
</evidence>
<accession>A0A1R2AUA2</accession>
<organism evidence="1 2">
    <name type="scientific">Stentor coeruleus</name>
    <dbReference type="NCBI Taxonomy" id="5963"/>
    <lineage>
        <taxon>Eukaryota</taxon>
        <taxon>Sar</taxon>
        <taxon>Alveolata</taxon>
        <taxon>Ciliophora</taxon>
        <taxon>Postciliodesmatophora</taxon>
        <taxon>Heterotrichea</taxon>
        <taxon>Heterotrichida</taxon>
        <taxon>Stentoridae</taxon>
        <taxon>Stentor</taxon>
    </lineage>
</organism>
<keyword evidence="2" id="KW-1185">Reference proteome</keyword>